<keyword evidence="2" id="KW-1185">Reference proteome</keyword>
<dbReference type="Proteomes" id="UP000215506">
    <property type="component" value="Unassembled WGS sequence"/>
</dbReference>
<evidence type="ECO:0000313" key="2">
    <source>
        <dbReference type="Proteomes" id="UP000215506"/>
    </source>
</evidence>
<dbReference type="RefSeq" id="WP_143859860.1">
    <property type="nucleotide sequence ID" value="NZ_NGAF01000001.1"/>
</dbReference>
<evidence type="ECO:0000313" key="1">
    <source>
        <dbReference type="EMBL" id="OXR47005.1"/>
    </source>
</evidence>
<proteinExistence type="predicted"/>
<dbReference type="AlphaFoldDB" id="A0A231HE31"/>
<comment type="caution">
    <text evidence="1">The sequence shown here is derived from an EMBL/GenBank/DDBJ whole genome shotgun (WGS) entry which is preliminary data.</text>
</comment>
<gene>
    <name evidence="1" type="ORF">B7C42_00122</name>
</gene>
<protein>
    <submittedName>
        <fullName evidence="1">Uncharacterized protein</fullName>
    </submittedName>
</protein>
<sequence>MVGFSRTNLDRQRAEWNLRDGQVTVVGFMDDDRASIDMTRFDGVNASRCEPGGVVFPGGLLLARVRAILPEYHSLWCAVSEQARVLALDQFTPHVIRVLRAMADSGEWWCERLCQEHELSSRGSARSLNWLCRHGYIEGSGRRVDTGRYDHDPVYRMTEAGRCTLRMLSESPEEFRALAAET</sequence>
<organism evidence="1 2">
    <name type="scientific">Nocardia cerradoensis</name>
    <dbReference type="NCBI Taxonomy" id="85688"/>
    <lineage>
        <taxon>Bacteria</taxon>
        <taxon>Bacillati</taxon>
        <taxon>Actinomycetota</taxon>
        <taxon>Actinomycetes</taxon>
        <taxon>Mycobacteriales</taxon>
        <taxon>Nocardiaceae</taxon>
        <taxon>Nocardia</taxon>
    </lineage>
</organism>
<name>A0A231HE31_9NOCA</name>
<reference evidence="1 2" key="1">
    <citation type="submission" date="2017-07" db="EMBL/GenBank/DDBJ databases">
        <title>First draft Genome Sequence of Nocardia cerradoensis isolated from human infection.</title>
        <authorList>
            <person name="Carrasco G."/>
        </authorList>
    </citation>
    <scope>NUCLEOTIDE SEQUENCE [LARGE SCALE GENOMIC DNA]</scope>
    <source>
        <strain evidence="1 2">CNM20130759</strain>
    </source>
</reference>
<dbReference type="EMBL" id="NGAF01000001">
    <property type="protein sequence ID" value="OXR47005.1"/>
    <property type="molecule type" value="Genomic_DNA"/>
</dbReference>
<accession>A0A231HE31</accession>